<keyword evidence="6" id="KW-1185">Reference proteome</keyword>
<dbReference type="GO" id="GO:0004803">
    <property type="term" value="F:transposase activity"/>
    <property type="evidence" value="ECO:0007669"/>
    <property type="project" value="InterPro"/>
</dbReference>
<dbReference type="SMART" id="SM01321">
    <property type="entry name" value="Y1_Tnp"/>
    <property type="match status" value="1"/>
</dbReference>
<evidence type="ECO:0000313" key="5">
    <source>
        <dbReference type="Proteomes" id="UP001388259"/>
    </source>
</evidence>
<sequence length="215" mass="23792">MAKFKGKYRIESIRAQWWNYGWNGAYFITICTKNRKHFFGEIQNGKMVFSSLGIIVNILWHEIPNHSKHVSLGAFVVMPNHIHGILLIDKPGGDGGDGGDGGGNGGNGGGNGDGNGGVVETRHALSLRGETGETGETTAKSIGKIRFQNQGKNTISSIVGSYKSAITRHANRLQIQNGWQAGFHDHIIRNHAEYNRIENYIIKNPQNWKEDKFHN</sequence>
<evidence type="ECO:0000313" key="6">
    <source>
        <dbReference type="Proteomes" id="UP001390963"/>
    </source>
</evidence>
<protein>
    <submittedName>
        <fullName evidence="3">Transposase</fullName>
    </submittedName>
</protein>
<name>A0AB35YWX3_9FLAO</name>
<evidence type="ECO:0000259" key="2">
    <source>
        <dbReference type="SMART" id="SM01321"/>
    </source>
</evidence>
<dbReference type="Gene3D" id="3.30.70.1290">
    <property type="entry name" value="Transposase IS200-like"/>
    <property type="match status" value="1"/>
</dbReference>
<evidence type="ECO:0000256" key="1">
    <source>
        <dbReference type="SAM" id="MobiDB-lite"/>
    </source>
</evidence>
<accession>A0AB35YWX3</accession>
<proteinExistence type="predicted"/>
<dbReference type="PANTHER" id="PTHR36966:SF1">
    <property type="entry name" value="REP-ASSOCIATED TYROSINE TRANSPOSASE"/>
    <property type="match status" value="1"/>
</dbReference>
<organism evidence="3 5">
    <name type="scientific">Aequorivita flava</name>
    <dbReference type="NCBI Taxonomy" id="3114371"/>
    <lineage>
        <taxon>Bacteria</taxon>
        <taxon>Pseudomonadati</taxon>
        <taxon>Bacteroidota</taxon>
        <taxon>Flavobacteriia</taxon>
        <taxon>Flavobacteriales</taxon>
        <taxon>Flavobacteriaceae</taxon>
        <taxon>Aequorivita</taxon>
    </lineage>
</organism>
<evidence type="ECO:0000313" key="3">
    <source>
        <dbReference type="EMBL" id="MEM0519321.1"/>
    </source>
</evidence>
<dbReference type="RefSeq" id="WP_342687842.1">
    <property type="nucleotide sequence ID" value="NZ_JAZBJM010000011.1"/>
</dbReference>
<dbReference type="SUPFAM" id="SSF143422">
    <property type="entry name" value="Transposase IS200-like"/>
    <property type="match status" value="1"/>
</dbReference>
<dbReference type="AlphaFoldDB" id="A0AB35YWX3"/>
<dbReference type="EMBL" id="JAZBJM010000011">
    <property type="protein sequence ID" value="MEM0519321.1"/>
    <property type="molecule type" value="Genomic_DNA"/>
</dbReference>
<dbReference type="PANTHER" id="PTHR36966">
    <property type="entry name" value="REP-ASSOCIATED TYROSINE TRANSPOSASE"/>
    <property type="match status" value="1"/>
</dbReference>
<dbReference type="Proteomes" id="UP001388259">
    <property type="component" value="Unassembled WGS sequence"/>
</dbReference>
<dbReference type="InterPro" id="IPR036515">
    <property type="entry name" value="Transposase_17_sf"/>
</dbReference>
<gene>
    <name evidence="4" type="ORF">VZD24_12825</name>
    <name evidence="3" type="ORF">VZD85_13240</name>
</gene>
<dbReference type="EMBL" id="JBANCF010000012">
    <property type="protein sequence ID" value="MEM0574402.1"/>
    <property type="molecule type" value="Genomic_DNA"/>
</dbReference>
<reference evidence="3 6" key="1">
    <citation type="submission" date="2024-01" db="EMBL/GenBank/DDBJ databases">
        <title>Aequorivita flavus sp. nov., isolated from deep-sea sediment.</title>
        <authorList>
            <person name="Chen X."/>
        </authorList>
    </citation>
    <scope>NUCLEOTIDE SEQUENCE</scope>
    <source>
        <strain evidence="3">MCCC 1A16923</strain>
        <strain evidence="4 6">MCCC 1A16935</strain>
    </source>
</reference>
<evidence type="ECO:0000313" key="4">
    <source>
        <dbReference type="EMBL" id="MEM0574402.1"/>
    </source>
</evidence>
<comment type="caution">
    <text evidence="3">The sequence shown here is derived from an EMBL/GenBank/DDBJ whole genome shotgun (WGS) entry which is preliminary data.</text>
</comment>
<dbReference type="InterPro" id="IPR052715">
    <property type="entry name" value="RAYT_transposase"/>
</dbReference>
<feature type="compositionally biased region" description="Gly residues" evidence="1">
    <location>
        <begin position="93"/>
        <end position="117"/>
    </location>
</feature>
<dbReference type="InterPro" id="IPR002686">
    <property type="entry name" value="Transposase_17"/>
</dbReference>
<dbReference type="Proteomes" id="UP001390963">
    <property type="component" value="Unassembled WGS sequence"/>
</dbReference>
<dbReference type="GO" id="GO:0043565">
    <property type="term" value="F:sequence-specific DNA binding"/>
    <property type="evidence" value="ECO:0007669"/>
    <property type="project" value="TreeGrafter"/>
</dbReference>
<feature type="domain" description="Transposase IS200-like" evidence="2">
    <location>
        <begin position="21"/>
        <end position="204"/>
    </location>
</feature>
<dbReference type="GO" id="GO:0006313">
    <property type="term" value="P:DNA transposition"/>
    <property type="evidence" value="ECO:0007669"/>
    <property type="project" value="InterPro"/>
</dbReference>
<feature type="region of interest" description="Disordered" evidence="1">
    <location>
        <begin position="93"/>
        <end position="119"/>
    </location>
</feature>